<evidence type="ECO:0000313" key="6">
    <source>
        <dbReference type="EMBL" id="MFC4557948.1"/>
    </source>
</evidence>
<dbReference type="PANTHER" id="PTHR39181">
    <property type="entry name" value="TYROSINE-PROTEIN PHOSPHATASE YWQE"/>
    <property type="match status" value="1"/>
</dbReference>
<keyword evidence="7" id="KW-1185">Reference proteome</keyword>
<dbReference type="InterPro" id="IPR016195">
    <property type="entry name" value="Pol/histidinol_Pase-like"/>
</dbReference>
<dbReference type="EC" id="3.1.3.48" evidence="5"/>
<dbReference type="Pfam" id="PF19567">
    <property type="entry name" value="CpsB_CapC"/>
    <property type="match status" value="1"/>
</dbReference>
<organism evidence="6 7">
    <name type="scientific">Virgibacillus kekensis</name>
    <dbReference type="NCBI Taxonomy" id="202261"/>
    <lineage>
        <taxon>Bacteria</taxon>
        <taxon>Bacillati</taxon>
        <taxon>Bacillota</taxon>
        <taxon>Bacilli</taxon>
        <taxon>Bacillales</taxon>
        <taxon>Bacillaceae</taxon>
        <taxon>Virgibacillus</taxon>
    </lineage>
</organism>
<keyword evidence="2 5" id="KW-0378">Hydrolase</keyword>
<proteinExistence type="inferred from homology"/>
<evidence type="ECO:0000313" key="7">
    <source>
        <dbReference type="Proteomes" id="UP001595989"/>
    </source>
</evidence>
<protein>
    <recommendedName>
        <fullName evidence="5">Tyrosine-protein phosphatase</fullName>
        <ecNumber evidence="5">3.1.3.48</ecNumber>
    </recommendedName>
</protein>
<comment type="catalytic activity">
    <reaction evidence="4 5">
        <text>O-phospho-L-tyrosyl-[protein] + H2O = L-tyrosyl-[protein] + phosphate</text>
        <dbReference type="Rhea" id="RHEA:10684"/>
        <dbReference type="Rhea" id="RHEA-COMP:10136"/>
        <dbReference type="Rhea" id="RHEA-COMP:20101"/>
        <dbReference type="ChEBI" id="CHEBI:15377"/>
        <dbReference type="ChEBI" id="CHEBI:43474"/>
        <dbReference type="ChEBI" id="CHEBI:46858"/>
        <dbReference type="ChEBI" id="CHEBI:61978"/>
        <dbReference type="EC" id="3.1.3.48"/>
    </reaction>
</comment>
<accession>A0ABV9DIP8</accession>
<evidence type="ECO:0000256" key="1">
    <source>
        <dbReference type="ARBA" id="ARBA00005750"/>
    </source>
</evidence>
<keyword evidence="3 5" id="KW-0904">Protein phosphatase</keyword>
<evidence type="ECO:0000256" key="3">
    <source>
        <dbReference type="ARBA" id="ARBA00022912"/>
    </source>
</evidence>
<evidence type="ECO:0000256" key="5">
    <source>
        <dbReference type="PIRNR" id="PIRNR016557"/>
    </source>
</evidence>
<gene>
    <name evidence="6" type="ORF">ACFO3D_06970</name>
</gene>
<evidence type="ECO:0000256" key="2">
    <source>
        <dbReference type="ARBA" id="ARBA00022801"/>
    </source>
</evidence>
<dbReference type="Proteomes" id="UP001595989">
    <property type="component" value="Unassembled WGS sequence"/>
</dbReference>
<dbReference type="PANTHER" id="PTHR39181:SF1">
    <property type="entry name" value="TYROSINE-PROTEIN PHOSPHATASE YWQE"/>
    <property type="match status" value="1"/>
</dbReference>
<comment type="similarity">
    <text evidence="1 5">Belongs to the metallo-dependent hydrolases superfamily. CpsB/CapC family.</text>
</comment>
<dbReference type="EMBL" id="JBHSFU010000004">
    <property type="protein sequence ID" value="MFC4557948.1"/>
    <property type="molecule type" value="Genomic_DNA"/>
</dbReference>
<dbReference type="SUPFAM" id="SSF89550">
    <property type="entry name" value="PHP domain-like"/>
    <property type="match status" value="1"/>
</dbReference>
<reference evidence="7" key="1">
    <citation type="journal article" date="2019" name="Int. J. Syst. Evol. Microbiol.">
        <title>The Global Catalogue of Microorganisms (GCM) 10K type strain sequencing project: providing services to taxonomists for standard genome sequencing and annotation.</title>
        <authorList>
            <consortium name="The Broad Institute Genomics Platform"/>
            <consortium name="The Broad Institute Genome Sequencing Center for Infectious Disease"/>
            <person name="Wu L."/>
            <person name="Ma J."/>
        </authorList>
    </citation>
    <scope>NUCLEOTIDE SEQUENCE [LARGE SCALE GENOMIC DNA]</scope>
    <source>
        <strain evidence="7">CGMCC 4.7426</strain>
    </source>
</reference>
<name>A0ABV9DIP8_9BACI</name>
<dbReference type="Gene3D" id="3.20.20.140">
    <property type="entry name" value="Metal-dependent hydrolases"/>
    <property type="match status" value="1"/>
</dbReference>
<evidence type="ECO:0000256" key="4">
    <source>
        <dbReference type="ARBA" id="ARBA00051722"/>
    </source>
</evidence>
<dbReference type="PIRSF" id="PIRSF016557">
    <property type="entry name" value="Caps_synth_CpsB"/>
    <property type="match status" value="1"/>
</dbReference>
<dbReference type="InterPro" id="IPR016667">
    <property type="entry name" value="Caps_polysacc_synth_CpsB/CapC"/>
</dbReference>
<comment type="caution">
    <text evidence="6">The sequence shown here is derived from an EMBL/GenBank/DDBJ whole genome shotgun (WGS) entry which is preliminary data.</text>
</comment>
<dbReference type="RefSeq" id="WP_390294175.1">
    <property type="nucleotide sequence ID" value="NZ_JBHSFU010000004.1"/>
</dbReference>
<sequence>MIDIHSHILPGLDDGAKTVTESIVMAQEAAEEGITKIVATPHHNNGTYNNFGNDIAQAVTALNGQLEKENIPVEVLEGQETRIYGDLLNDLENDKVLSLNRTSGYVLVELPSLQVPKYTTQLLFDMQIAGYKPVIVHPERNQELLENPDKLYRIVKNGGLTQITAANLLGLRGKKIQRFTNQLIDANLTHFIASDAHGVKNRSFHMREAFTYIKKTYGNATAFNFMENSDLAITGQTINIEPPERIVYRKKWGIFR</sequence>